<dbReference type="VEuPathDB" id="FungiDB:BCV72DRAFT_236695"/>
<evidence type="ECO:0000313" key="2">
    <source>
        <dbReference type="Proteomes" id="UP000242381"/>
    </source>
</evidence>
<evidence type="ECO:0000313" key="1">
    <source>
        <dbReference type="EMBL" id="ORE19548.1"/>
    </source>
</evidence>
<reference evidence="1 2" key="1">
    <citation type="journal article" date="2016" name="Proc. Natl. Acad. Sci. U.S.A.">
        <title>Lipid metabolic changes in an early divergent fungus govern the establishment of a mutualistic symbiosis with endobacteria.</title>
        <authorList>
            <person name="Lastovetsky O.A."/>
            <person name="Gaspar M.L."/>
            <person name="Mondo S.J."/>
            <person name="LaButti K.M."/>
            <person name="Sandor L."/>
            <person name="Grigoriev I.V."/>
            <person name="Henry S.A."/>
            <person name="Pawlowska T.E."/>
        </authorList>
    </citation>
    <scope>NUCLEOTIDE SEQUENCE [LARGE SCALE GENOMIC DNA]</scope>
    <source>
        <strain evidence="1 2">ATCC 11559</strain>
    </source>
</reference>
<dbReference type="Proteomes" id="UP000242381">
    <property type="component" value="Unassembled WGS sequence"/>
</dbReference>
<name>A0A1X0S5W8_RHIZD</name>
<dbReference type="OMA" id="TIDSHYE"/>
<organism evidence="1 2">
    <name type="scientific">Rhizopus microsporus</name>
    <dbReference type="NCBI Taxonomy" id="58291"/>
    <lineage>
        <taxon>Eukaryota</taxon>
        <taxon>Fungi</taxon>
        <taxon>Fungi incertae sedis</taxon>
        <taxon>Mucoromycota</taxon>
        <taxon>Mucoromycotina</taxon>
        <taxon>Mucoromycetes</taxon>
        <taxon>Mucorales</taxon>
        <taxon>Mucorineae</taxon>
        <taxon>Rhizopodaceae</taxon>
        <taxon>Rhizopus</taxon>
    </lineage>
</organism>
<sequence length="337" mass="38955">MHGYLSGKKYFEMDDDTCKLLNSDWVFQPQMRFFCARVLAGAILVNRMTGEALLINTIEVYGRFRTIDSHYERFNMKKNMLPPTSLPPNNTRYQNVCLTTIRDSDGVKLLVGTKVFNGLVTSSIRIDKELFPEVGPTTSNFVLDNEYARKVEIYIEETAWYDAKKLAEDESAQEVYSFNILYQLRQLRSKFHHYSTYFSCRGYSTDTNDHVMQPYTVWTYCNFDGQNDENSDGRIASKLFQDIAIQVMRFPETAKIEEKRIQSLVSQCKGEKVKEIMESILSLFDGSKQIKIIENKELNDRLSKLAIILNSYIANANNNVMKAISYSIKRTSDRHVG</sequence>
<protein>
    <submittedName>
        <fullName evidence="1">Uncharacterized protein</fullName>
    </submittedName>
</protein>
<gene>
    <name evidence="1" type="ORF">BCV71DRAFT_242744</name>
</gene>
<dbReference type="AlphaFoldDB" id="A0A1X0S5W8"/>
<dbReference type="EMBL" id="KV921308">
    <property type="protein sequence ID" value="ORE19548.1"/>
    <property type="molecule type" value="Genomic_DNA"/>
</dbReference>
<proteinExistence type="predicted"/>
<accession>A0A1X0S5W8</accession>